<reference evidence="6" key="1">
    <citation type="submission" date="2022-10" db="EMBL/GenBank/DDBJ databases">
        <title>Genome assembly of Pristionchus species.</title>
        <authorList>
            <person name="Yoshida K."/>
            <person name="Sommer R.J."/>
        </authorList>
    </citation>
    <scope>NUCLEOTIDE SEQUENCE [LARGE SCALE GENOMIC DNA]</scope>
    <source>
        <strain evidence="6">RS5460</strain>
    </source>
</reference>
<dbReference type="GO" id="GO:0008622">
    <property type="term" value="C:epsilon DNA polymerase complex"/>
    <property type="evidence" value="ECO:0007669"/>
    <property type="project" value="TreeGrafter"/>
</dbReference>
<evidence type="ECO:0000313" key="6">
    <source>
        <dbReference type="Proteomes" id="UP001328107"/>
    </source>
</evidence>
<feature type="compositionally biased region" description="Basic and acidic residues" evidence="3">
    <location>
        <begin position="102"/>
        <end position="113"/>
    </location>
</feature>
<keyword evidence="2" id="KW-0539">Nucleus</keyword>
<dbReference type="Proteomes" id="UP001328107">
    <property type="component" value="Unassembled WGS sequence"/>
</dbReference>
<evidence type="ECO:0000256" key="1">
    <source>
        <dbReference type="ARBA" id="ARBA00004123"/>
    </source>
</evidence>
<comment type="caution">
    <text evidence="5">The sequence shown here is derived from an EMBL/GenBank/DDBJ whole genome shotgun (WGS) entry which is preliminary data.</text>
</comment>
<name>A0AAN4Z8C1_9BILA</name>
<dbReference type="CDD" id="cd22929">
    <property type="entry name" value="HFD_POLE4-like"/>
    <property type="match status" value="1"/>
</dbReference>
<sequence>MSSQADSQEVSTQFDDLVHTRLPLSKVKKIAKIDPNVHMINAEAVKLMAKGTEAFVSLLAKAAHSQAVLDKRRTIQNKDINAVIKQSAIFQFLQGALEDWPEPEKVEKSKTAEGEEQGETVGEGEETMEEGETVEETEDTVEEAEDAEGIVYLSMTFNLHCCFEDDVDKENEFIPDTSGSEADDDVAEPESLPDTVPLDDSSMDHE</sequence>
<accession>A0AAN4Z8C1</accession>
<dbReference type="EMBL" id="BTRK01000002">
    <property type="protein sequence ID" value="GMR36353.1"/>
    <property type="molecule type" value="Genomic_DNA"/>
</dbReference>
<dbReference type="SUPFAM" id="SSF47113">
    <property type="entry name" value="Histone-fold"/>
    <property type="match status" value="1"/>
</dbReference>
<dbReference type="InterPro" id="IPR003958">
    <property type="entry name" value="CBFA_NFYB_domain"/>
</dbReference>
<evidence type="ECO:0000313" key="5">
    <source>
        <dbReference type="EMBL" id="GMR36353.1"/>
    </source>
</evidence>
<feature type="compositionally biased region" description="Acidic residues" evidence="3">
    <location>
        <begin position="114"/>
        <end position="142"/>
    </location>
</feature>
<evidence type="ECO:0000256" key="3">
    <source>
        <dbReference type="SAM" id="MobiDB-lite"/>
    </source>
</evidence>
<feature type="domain" description="Transcription factor CBF/NF-Y/archaeal histone" evidence="4">
    <location>
        <begin position="21"/>
        <end position="83"/>
    </location>
</feature>
<feature type="region of interest" description="Disordered" evidence="3">
    <location>
        <begin position="101"/>
        <end position="142"/>
    </location>
</feature>
<dbReference type="PANTHER" id="PTHR10252">
    <property type="entry name" value="HISTONE-LIKE TRANSCRIPTION FACTOR CCAAT-RELATED"/>
    <property type="match status" value="1"/>
</dbReference>
<protein>
    <recommendedName>
        <fullName evidence="4">Transcription factor CBF/NF-Y/archaeal histone domain-containing protein</fullName>
    </recommendedName>
</protein>
<proteinExistence type="predicted"/>
<dbReference type="GO" id="GO:0006261">
    <property type="term" value="P:DNA-templated DNA replication"/>
    <property type="evidence" value="ECO:0007669"/>
    <property type="project" value="TreeGrafter"/>
</dbReference>
<dbReference type="AlphaFoldDB" id="A0AAN4Z8C1"/>
<dbReference type="Gene3D" id="1.10.20.10">
    <property type="entry name" value="Histone, subunit A"/>
    <property type="match status" value="1"/>
</dbReference>
<feature type="region of interest" description="Disordered" evidence="3">
    <location>
        <begin position="171"/>
        <end position="206"/>
    </location>
</feature>
<dbReference type="PANTHER" id="PTHR10252:SF79">
    <property type="entry name" value="DNA POLYMERASE EPSILON SUBUNIT 4"/>
    <property type="match status" value="1"/>
</dbReference>
<gene>
    <name evidence="5" type="ORF">PMAYCL1PPCAC_06548</name>
</gene>
<organism evidence="5 6">
    <name type="scientific">Pristionchus mayeri</name>
    <dbReference type="NCBI Taxonomy" id="1317129"/>
    <lineage>
        <taxon>Eukaryota</taxon>
        <taxon>Metazoa</taxon>
        <taxon>Ecdysozoa</taxon>
        <taxon>Nematoda</taxon>
        <taxon>Chromadorea</taxon>
        <taxon>Rhabditida</taxon>
        <taxon>Rhabditina</taxon>
        <taxon>Diplogasteromorpha</taxon>
        <taxon>Diplogasteroidea</taxon>
        <taxon>Neodiplogasteridae</taxon>
        <taxon>Pristionchus</taxon>
    </lineage>
</organism>
<dbReference type="Pfam" id="PF00808">
    <property type="entry name" value="CBFD_NFYB_HMF"/>
    <property type="match status" value="1"/>
</dbReference>
<dbReference type="GO" id="GO:0046982">
    <property type="term" value="F:protein heterodimerization activity"/>
    <property type="evidence" value="ECO:0007669"/>
    <property type="project" value="InterPro"/>
</dbReference>
<comment type="subcellular location">
    <subcellularLocation>
        <location evidence="1">Nucleus</location>
    </subcellularLocation>
</comment>
<evidence type="ECO:0000259" key="4">
    <source>
        <dbReference type="Pfam" id="PF00808"/>
    </source>
</evidence>
<dbReference type="InterPro" id="IPR050568">
    <property type="entry name" value="Transcr_DNA_Rep_Reg"/>
</dbReference>
<dbReference type="InterPro" id="IPR009072">
    <property type="entry name" value="Histone-fold"/>
</dbReference>
<evidence type="ECO:0000256" key="2">
    <source>
        <dbReference type="ARBA" id="ARBA00023242"/>
    </source>
</evidence>
<keyword evidence="6" id="KW-1185">Reference proteome</keyword>